<gene>
    <name evidence="1" type="ORF">CLUP02_07785</name>
</gene>
<reference evidence="1" key="1">
    <citation type="journal article" date="2021" name="Mol. Plant Microbe Interact.">
        <title>Complete Genome Sequence of the Plant-Pathogenic Fungus Colletotrichum lupini.</title>
        <authorList>
            <person name="Baroncelli R."/>
            <person name="Pensec F."/>
            <person name="Da Lio D."/>
            <person name="Boufleur T."/>
            <person name="Vicente I."/>
            <person name="Sarrocco S."/>
            <person name="Picot A."/>
            <person name="Baraldi E."/>
            <person name="Sukno S."/>
            <person name="Thon M."/>
            <person name="Le Floch G."/>
        </authorList>
    </citation>
    <scope>NUCLEOTIDE SEQUENCE</scope>
    <source>
        <strain evidence="1">IMI 504893</strain>
    </source>
</reference>
<accession>A0A9Q8WG04</accession>
<evidence type="ECO:0000313" key="2">
    <source>
        <dbReference type="Proteomes" id="UP000830671"/>
    </source>
</evidence>
<dbReference type="RefSeq" id="XP_049143921.1">
    <property type="nucleotide sequence ID" value="XM_049286778.1"/>
</dbReference>
<protein>
    <submittedName>
        <fullName evidence="1">Uncharacterized protein</fullName>
    </submittedName>
</protein>
<sequence>MGRIARVGPTGQGRLGDADVHSAWDDLQQILVTPTVQSLFTFQAKSQAREIGGTAQQSTHIPIVQCQLPPIGRLDGSHYAENSILGLTPNHPPDKRVSAGQVPPLIQPFRSPLAPLLHIRNGGRLRPIQYLQAFSLNLPSLAVCNFTLGPLHTYFRVHPTVVSVLPSWVFVTFLASWSCL</sequence>
<proteinExistence type="predicted"/>
<keyword evidence="2" id="KW-1185">Reference proteome</keyword>
<organism evidence="1 2">
    <name type="scientific">Colletotrichum lupini</name>
    <dbReference type="NCBI Taxonomy" id="145971"/>
    <lineage>
        <taxon>Eukaryota</taxon>
        <taxon>Fungi</taxon>
        <taxon>Dikarya</taxon>
        <taxon>Ascomycota</taxon>
        <taxon>Pezizomycotina</taxon>
        <taxon>Sordariomycetes</taxon>
        <taxon>Hypocreomycetidae</taxon>
        <taxon>Glomerellales</taxon>
        <taxon>Glomerellaceae</taxon>
        <taxon>Colletotrichum</taxon>
        <taxon>Colletotrichum acutatum species complex</taxon>
    </lineage>
</organism>
<name>A0A9Q8WG04_9PEZI</name>
<dbReference type="Proteomes" id="UP000830671">
    <property type="component" value="Chromosome 4"/>
</dbReference>
<dbReference type="GeneID" id="73341788"/>
<dbReference type="AlphaFoldDB" id="A0A9Q8WG04"/>
<evidence type="ECO:0000313" key="1">
    <source>
        <dbReference type="EMBL" id="UQC82298.1"/>
    </source>
</evidence>
<dbReference type="EMBL" id="CP019476">
    <property type="protein sequence ID" value="UQC82298.1"/>
    <property type="molecule type" value="Genomic_DNA"/>
</dbReference>
<dbReference type="KEGG" id="clup:CLUP02_07785"/>